<sequence>MKIFQKYIGWTYFKYFVILFVALEFFYVGIDVLTNLKDFPQSANLGLLYIAITAVAAITYTLPLSLVFALIIAKFNMIRNNEFISFFALGVPKNSLIIPPFLIALFITFGYISLNNTIFVKAVKFQKNITNFASLNENADDLLLKYDGNFIYMSKLNPKEKTAKDVIFLETNGTNLISKAISKKGVYNDKKWLFSDVNTTFLPQNLRLGEQGLTYKFEKNAQKLNNFDPNTIKNVYDSSQTYTIYEAIKSIKTFKNQGINVQTLKANLFVMIFFPLFAPFMVLILYYYLPVISRFFNLALLSFAFFIITLCVWGILFVLVRFSLNGVIIPEIGIILPIFVMFCYACYLFLKHR</sequence>
<dbReference type="GO" id="GO:0015920">
    <property type="term" value="P:lipopolysaccharide transport"/>
    <property type="evidence" value="ECO:0007669"/>
    <property type="project" value="TreeGrafter"/>
</dbReference>
<evidence type="ECO:0000256" key="4">
    <source>
        <dbReference type="ARBA" id="ARBA00022989"/>
    </source>
</evidence>
<dbReference type="KEGG" id="cha:CHAB381_1302"/>
<dbReference type="Proteomes" id="UP000002407">
    <property type="component" value="Chromosome"/>
</dbReference>
<feature type="transmembrane region" description="Helical" evidence="6">
    <location>
        <begin position="94"/>
        <end position="114"/>
    </location>
</feature>
<dbReference type="PANTHER" id="PTHR33529:SF6">
    <property type="entry name" value="YJGP_YJGQ FAMILY PERMEASE"/>
    <property type="match status" value="1"/>
</dbReference>
<protein>
    <submittedName>
        <fullName evidence="7">Permease YjgP/YjgQ</fullName>
    </submittedName>
</protein>
<accession>A7I2W2</accession>
<dbReference type="eggNOG" id="COG0795">
    <property type="taxonomic scope" value="Bacteria"/>
</dbReference>
<keyword evidence="3 6" id="KW-0812">Transmembrane</keyword>
<evidence type="ECO:0000313" key="8">
    <source>
        <dbReference type="Proteomes" id="UP000002407"/>
    </source>
</evidence>
<dbReference type="RefSeq" id="WP_012109154.1">
    <property type="nucleotide sequence ID" value="NC_009714.1"/>
</dbReference>
<evidence type="ECO:0000313" key="7">
    <source>
        <dbReference type="EMBL" id="ABS51849.1"/>
    </source>
</evidence>
<proteinExistence type="predicted"/>
<keyword evidence="4 6" id="KW-1133">Transmembrane helix</keyword>
<evidence type="ECO:0000256" key="5">
    <source>
        <dbReference type="ARBA" id="ARBA00023136"/>
    </source>
</evidence>
<feature type="transmembrane region" description="Helical" evidence="6">
    <location>
        <begin position="12"/>
        <end position="30"/>
    </location>
</feature>
<gene>
    <name evidence="7" type="ordered locus">CHAB381_1302</name>
</gene>
<keyword evidence="8" id="KW-1185">Reference proteome</keyword>
<keyword evidence="2" id="KW-1003">Cell membrane</keyword>
<dbReference type="OrthoDB" id="5372305at2"/>
<comment type="subcellular location">
    <subcellularLocation>
        <location evidence="1">Cell membrane</location>
        <topology evidence="1">Multi-pass membrane protein</topology>
    </subcellularLocation>
</comment>
<dbReference type="InterPro" id="IPR005495">
    <property type="entry name" value="LptG/LptF_permease"/>
</dbReference>
<name>A7I2W2_CAMHC</name>
<evidence type="ECO:0000256" key="2">
    <source>
        <dbReference type="ARBA" id="ARBA00022475"/>
    </source>
</evidence>
<organism evidence="7 8">
    <name type="scientific">Campylobacter hominis (strain ATCC BAA-381 / DSM 21671 / CCUG 45161 / LMG 19568 / NCTC 13146 / CH001A)</name>
    <dbReference type="NCBI Taxonomy" id="360107"/>
    <lineage>
        <taxon>Bacteria</taxon>
        <taxon>Pseudomonadati</taxon>
        <taxon>Campylobacterota</taxon>
        <taxon>Epsilonproteobacteria</taxon>
        <taxon>Campylobacterales</taxon>
        <taxon>Campylobacteraceae</taxon>
        <taxon>Campylobacter</taxon>
    </lineage>
</organism>
<dbReference type="EMBL" id="CP000776">
    <property type="protein sequence ID" value="ABS51849.1"/>
    <property type="molecule type" value="Genomic_DNA"/>
</dbReference>
<evidence type="ECO:0000256" key="6">
    <source>
        <dbReference type="SAM" id="Phobius"/>
    </source>
</evidence>
<dbReference type="HOGENOM" id="CLU_065978_0_0_7"/>
<reference evidence="8" key="1">
    <citation type="submission" date="2007-07" db="EMBL/GenBank/DDBJ databases">
        <title>Complete genome sequence of Campylobacter hominis ATCC BAA-381, a commensal isolated from the human gastrointestinal tract.</title>
        <authorList>
            <person name="Fouts D.E."/>
            <person name="Mongodin E.F."/>
            <person name="Puiu D."/>
            <person name="Sebastian Y."/>
            <person name="Miller W.G."/>
            <person name="Mandrell R.E."/>
            <person name="Nelson K.E."/>
        </authorList>
    </citation>
    <scope>NUCLEOTIDE SEQUENCE [LARGE SCALE GENOMIC DNA]</scope>
    <source>
        <strain evidence="8">ATCC BAA-381 / LMG 19568 / NCTC 13146 / CH001A</strain>
    </source>
</reference>
<evidence type="ECO:0000256" key="1">
    <source>
        <dbReference type="ARBA" id="ARBA00004651"/>
    </source>
</evidence>
<dbReference type="GO" id="GO:0043190">
    <property type="term" value="C:ATP-binding cassette (ABC) transporter complex"/>
    <property type="evidence" value="ECO:0007669"/>
    <property type="project" value="TreeGrafter"/>
</dbReference>
<dbReference type="AlphaFoldDB" id="A7I2W2"/>
<evidence type="ECO:0000256" key="3">
    <source>
        <dbReference type="ARBA" id="ARBA00022692"/>
    </source>
</evidence>
<feature type="transmembrane region" description="Helical" evidence="6">
    <location>
        <begin position="50"/>
        <end position="73"/>
    </location>
</feature>
<feature type="transmembrane region" description="Helical" evidence="6">
    <location>
        <begin position="296"/>
        <end position="320"/>
    </location>
</feature>
<feature type="transmembrane region" description="Helical" evidence="6">
    <location>
        <begin position="332"/>
        <end position="350"/>
    </location>
</feature>
<keyword evidence="5 6" id="KW-0472">Membrane</keyword>
<dbReference type="Pfam" id="PF03739">
    <property type="entry name" value="LptF_LptG"/>
    <property type="match status" value="1"/>
</dbReference>
<feature type="transmembrane region" description="Helical" evidence="6">
    <location>
        <begin position="268"/>
        <end position="289"/>
    </location>
</feature>
<dbReference type="PANTHER" id="PTHR33529">
    <property type="entry name" value="SLR0882 PROTEIN-RELATED"/>
    <property type="match status" value="1"/>
</dbReference>
<dbReference type="STRING" id="360107.CHAB381_1302"/>